<keyword evidence="2" id="KW-1003">Cell membrane</keyword>
<feature type="transmembrane region" description="Helical" evidence="8">
    <location>
        <begin position="237"/>
        <end position="258"/>
    </location>
</feature>
<dbReference type="GO" id="GO:0016763">
    <property type="term" value="F:pentosyltransferase activity"/>
    <property type="evidence" value="ECO:0007669"/>
    <property type="project" value="TreeGrafter"/>
</dbReference>
<dbReference type="Proteomes" id="UP000546031">
    <property type="component" value="Unassembled WGS sequence"/>
</dbReference>
<evidence type="ECO:0000256" key="4">
    <source>
        <dbReference type="ARBA" id="ARBA00022679"/>
    </source>
</evidence>
<organism evidence="9 10">
    <name type="scientific">Altererythrobacter lutimaris</name>
    <dbReference type="NCBI Taxonomy" id="2743979"/>
    <lineage>
        <taxon>Bacteria</taxon>
        <taxon>Pseudomonadati</taxon>
        <taxon>Pseudomonadota</taxon>
        <taxon>Alphaproteobacteria</taxon>
        <taxon>Sphingomonadales</taxon>
        <taxon>Erythrobacteraceae</taxon>
        <taxon>Altererythrobacter</taxon>
    </lineage>
</organism>
<evidence type="ECO:0000256" key="5">
    <source>
        <dbReference type="ARBA" id="ARBA00022692"/>
    </source>
</evidence>
<proteinExistence type="predicted"/>
<evidence type="ECO:0000256" key="8">
    <source>
        <dbReference type="SAM" id="Phobius"/>
    </source>
</evidence>
<evidence type="ECO:0000256" key="7">
    <source>
        <dbReference type="ARBA" id="ARBA00023136"/>
    </source>
</evidence>
<evidence type="ECO:0000313" key="9">
    <source>
        <dbReference type="EMBL" id="NVE93355.1"/>
    </source>
</evidence>
<accession>A0A850H7Y9</accession>
<evidence type="ECO:0008006" key="11">
    <source>
        <dbReference type="Google" id="ProtNLM"/>
    </source>
</evidence>
<dbReference type="GO" id="GO:0005886">
    <property type="term" value="C:plasma membrane"/>
    <property type="evidence" value="ECO:0007669"/>
    <property type="project" value="UniProtKB-SubCell"/>
</dbReference>
<keyword evidence="10" id="KW-1185">Reference proteome</keyword>
<evidence type="ECO:0000256" key="6">
    <source>
        <dbReference type="ARBA" id="ARBA00022989"/>
    </source>
</evidence>
<feature type="transmembrane region" description="Helical" evidence="8">
    <location>
        <begin position="279"/>
        <end position="300"/>
    </location>
</feature>
<evidence type="ECO:0000256" key="3">
    <source>
        <dbReference type="ARBA" id="ARBA00022676"/>
    </source>
</evidence>
<gene>
    <name evidence="9" type="ORF">HUO12_00420</name>
</gene>
<dbReference type="EMBL" id="JABWTA010000001">
    <property type="protein sequence ID" value="NVE93355.1"/>
    <property type="molecule type" value="Genomic_DNA"/>
</dbReference>
<feature type="transmembrane region" description="Helical" evidence="8">
    <location>
        <begin position="338"/>
        <end position="358"/>
    </location>
</feature>
<keyword evidence="6 8" id="KW-1133">Transmembrane helix</keyword>
<feature type="transmembrane region" description="Helical" evidence="8">
    <location>
        <begin position="28"/>
        <end position="45"/>
    </location>
</feature>
<evidence type="ECO:0000256" key="1">
    <source>
        <dbReference type="ARBA" id="ARBA00004651"/>
    </source>
</evidence>
<dbReference type="GO" id="GO:0009103">
    <property type="term" value="P:lipopolysaccharide biosynthetic process"/>
    <property type="evidence" value="ECO:0007669"/>
    <property type="project" value="UniProtKB-ARBA"/>
</dbReference>
<reference evidence="9 10" key="1">
    <citation type="submission" date="2020-06" db="EMBL/GenBank/DDBJ databases">
        <title>Altererythrobacter lutimaris sp. nov., a marine bacterium isolated from a tidal flat.</title>
        <authorList>
            <person name="Kim D."/>
            <person name="Yoo Y."/>
            <person name="Kim J.-J."/>
        </authorList>
    </citation>
    <scope>NUCLEOTIDE SEQUENCE [LARGE SCALE GENOMIC DNA]</scope>
    <source>
        <strain evidence="9 10">JGD-16</strain>
    </source>
</reference>
<keyword evidence="3" id="KW-0328">Glycosyltransferase</keyword>
<dbReference type="GO" id="GO:0010041">
    <property type="term" value="P:response to iron(III) ion"/>
    <property type="evidence" value="ECO:0007669"/>
    <property type="project" value="TreeGrafter"/>
</dbReference>
<evidence type="ECO:0000313" key="10">
    <source>
        <dbReference type="Proteomes" id="UP000546031"/>
    </source>
</evidence>
<feature type="transmembrane region" description="Helical" evidence="8">
    <location>
        <begin position="370"/>
        <end position="392"/>
    </location>
</feature>
<dbReference type="PANTHER" id="PTHR33908:SF3">
    <property type="entry name" value="UNDECAPRENYL PHOSPHATE-ALPHA-4-AMINO-4-DEOXY-L-ARABINOSE ARABINOSYL TRANSFERASE"/>
    <property type="match status" value="1"/>
</dbReference>
<keyword evidence="7 8" id="KW-0472">Membrane</keyword>
<feature type="transmembrane region" description="Helical" evidence="8">
    <location>
        <begin position="186"/>
        <end position="217"/>
    </location>
</feature>
<evidence type="ECO:0000256" key="2">
    <source>
        <dbReference type="ARBA" id="ARBA00022475"/>
    </source>
</evidence>
<comment type="caution">
    <text evidence="9">The sequence shown here is derived from an EMBL/GenBank/DDBJ whole genome shotgun (WGS) entry which is preliminary data.</text>
</comment>
<keyword evidence="5 8" id="KW-0812">Transmembrane</keyword>
<comment type="subcellular location">
    <subcellularLocation>
        <location evidence="1">Cell membrane</location>
        <topology evidence="1">Multi-pass membrane protein</topology>
    </subcellularLocation>
</comment>
<feature type="transmembrane region" description="Helical" evidence="8">
    <location>
        <begin position="102"/>
        <end position="123"/>
    </location>
</feature>
<feature type="transmembrane region" description="Helical" evidence="8">
    <location>
        <begin position="154"/>
        <end position="174"/>
    </location>
</feature>
<feature type="transmembrane region" description="Helical" evidence="8">
    <location>
        <begin position="306"/>
        <end position="326"/>
    </location>
</feature>
<feature type="transmembrane region" description="Helical" evidence="8">
    <location>
        <begin position="130"/>
        <end position="148"/>
    </location>
</feature>
<dbReference type="RefSeq" id="WP_176271727.1">
    <property type="nucleotide sequence ID" value="NZ_JABWTA010000001.1"/>
</dbReference>
<name>A0A850H7Y9_9SPHN</name>
<keyword evidence="4" id="KW-0808">Transferase</keyword>
<dbReference type="InterPro" id="IPR050297">
    <property type="entry name" value="LipidA_mod_glycosyltrf_83"/>
</dbReference>
<protein>
    <recommendedName>
        <fullName evidence="11">Glycosyltransferase RgtA/B/C/D-like domain-containing protein</fullName>
    </recommendedName>
</protein>
<dbReference type="PANTHER" id="PTHR33908">
    <property type="entry name" value="MANNOSYLTRANSFERASE YKCB-RELATED"/>
    <property type="match status" value="1"/>
</dbReference>
<dbReference type="AlphaFoldDB" id="A0A850H7Y9"/>
<sequence>MMEMQANQFETEADRPLNNGAGLSLSRAGWLALGLVVIAAVLRLVGLSSREIHPDEWYHVLAGASWAEGEGLTFIRGIYDRAWPFTISTAWAHSWLGLDGFIAARFPALVAGVVCVWLIYILGKRTASPAVGLIAAALLTVDNMAIEWSQISRFYTMQTACILGIACIFAGPSFGAPRANLIRTAIAAVAALALAVLALLLQVISILGIAGLILFLFTRTPYFSLEFARTSSPERTLVGTALVIGAVIGLAGASMMWPELRATQAWSAQDANNFLYYDDYLRAMYGVLWPLTPLAVLIGLSHSRKAVLLALSVIVPVLLVQSIGGMKAPRYIMQCVPFIILLWAVGLRSGFLWLAGMIRDRVPFGNAGPGHWVSNGAALAVLAFALAGNLSFRESAKWAIRDGSATLAGKPIFSGEPLDPAMQAASQEAATKLRIGESVLIASDPWIQAYYGQAGQFMLINPLNDDDQPLNYERKTGQVRIGNAEELAIALDCLPSADILLQSKKAGTFYLPPETMAVIETRAKPVAMDHSALRLYQWDRPVDQTDTDCTIVEAELAKQS</sequence>